<accession>A0A4R3VP58</accession>
<protein>
    <recommendedName>
        <fullName evidence="2">N-acetylmuramoyl-L-alanine amidase</fullName>
        <ecNumber evidence="2">3.5.1.28</ecNumber>
    </recommendedName>
</protein>
<evidence type="ECO:0000256" key="1">
    <source>
        <dbReference type="ARBA" id="ARBA00001561"/>
    </source>
</evidence>
<evidence type="ECO:0000259" key="4">
    <source>
        <dbReference type="SMART" id="SM00646"/>
    </source>
</evidence>
<sequence>MKNRLLQLFYALTILWIVTLSAYGQQVRVGRTTGDLPYLEYSDGMVRLGADKMGFIDTAIRVLVMDSLENRYKVKLSQNWEAFIPKRFVRSSTHAADTLRESTFLSASWHLSANDRSDVLTVSLPERLPYRSFQSPAPNKIVVDVFGVSTNTTWITQLTQTKIVKNVYREQVEKDVLRIHIELEGQQNWGYSIAYVKNSLRIVVKHAPAKKGIKHLFIAIDPGHGGAAKGAVSPNGTEEKTYNLKFAKALEAYLHRKGVKNVYLTRTEDVDVATTDRVLKLRAVDPDLLISLHLNASSRPEIKGVSTYYHHNGSRTVSKNILEEMIDLGLSEFGLIGNFNFLLNSPTEYTNSLVEIAFLSNEEDEQRILQDKFHQQTAEKIYRGIVKWLKDVQ</sequence>
<dbReference type="Gene3D" id="3.40.630.40">
    <property type="entry name" value="Zn-dependent exopeptidases"/>
    <property type="match status" value="1"/>
</dbReference>
<dbReference type="Gene3D" id="2.60.40.3500">
    <property type="match status" value="1"/>
</dbReference>
<dbReference type="SUPFAM" id="SSF53187">
    <property type="entry name" value="Zn-dependent exopeptidases"/>
    <property type="match status" value="1"/>
</dbReference>
<dbReference type="InterPro" id="IPR050695">
    <property type="entry name" value="N-acetylmuramoyl_amidase_3"/>
</dbReference>
<dbReference type="Proteomes" id="UP000295197">
    <property type="component" value="Unassembled WGS sequence"/>
</dbReference>
<dbReference type="GO" id="GO:0030288">
    <property type="term" value="C:outer membrane-bounded periplasmic space"/>
    <property type="evidence" value="ECO:0007669"/>
    <property type="project" value="TreeGrafter"/>
</dbReference>
<comment type="catalytic activity">
    <reaction evidence="1">
        <text>Hydrolyzes the link between N-acetylmuramoyl residues and L-amino acid residues in certain cell-wall glycopeptides.</text>
        <dbReference type="EC" id="3.5.1.28"/>
    </reaction>
</comment>
<dbReference type="Pfam" id="PF11741">
    <property type="entry name" value="AMIN"/>
    <property type="match status" value="1"/>
</dbReference>
<feature type="domain" description="MurNAc-LAA" evidence="4">
    <location>
        <begin position="278"/>
        <end position="386"/>
    </location>
</feature>
<evidence type="ECO:0000313" key="5">
    <source>
        <dbReference type="EMBL" id="TCV05959.1"/>
    </source>
</evidence>
<evidence type="ECO:0000313" key="6">
    <source>
        <dbReference type="Proteomes" id="UP000295197"/>
    </source>
</evidence>
<dbReference type="GO" id="GO:0009253">
    <property type="term" value="P:peptidoglycan catabolic process"/>
    <property type="evidence" value="ECO:0007669"/>
    <property type="project" value="InterPro"/>
</dbReference>
<dbReference type="PANTHER" id="PTHR30404:SF0">
    <property type="entry name" value="N-ACETYLMURAMOYL-L-ALANINE AMIDASE AMIC"/>
    <property type="match status" value="1"/>
</dbReference>
<proteinExistence type="predicted"/>
<evidence type="ECO:0000256" key="3">
    <source>
        <dbReference type="ARBA" id="ARBA00022801"/>
    </source>
</evidence>
<reference evidence="5 6" key="1">
    <citation type="submission" date="2019-03" db="EMBL/GenBank/DDBJ databases">
        <title>Genomic Encyclopedia of Type Strains, Phase IV (KMG-IV): sequencing the most valuable type-strain genomes for metagenomic binning, comparative biology and taxonomic classification.</title>
        <authorList>
            <person name="Goeker M."/>
        </authorList>
    </citation>
    <scope>NUCLEOTIDE SEQUENCE [LARGE SCALE GENOMIC DNA]</scope>
    <source>
        <strain evidence="5 6">DSM 22362</strain>
    </source>
</reference>
<name>A0A4R3VP58_9SPHI</name>
<organism evidence="5 6">
    <name type="scientific">Sphingobacterium alimentarium</name>
    <dbReference type="NCBI Taxonomy" id="797292"/>
    <lineage>
        <taxon>Bacteria</taxon>
        <taxon>Pseudomonadati</taxon>
        <taxon>Bacteroidota</taxon>
        <taxon>Sphingobacteriia</taxon>
        <taxon>Sphingobacteriales</taxon>
        <taxon>Sphingobacteriaceae</taxon>
        <taxon>Sphingobacterium</taxon>
    </lineage>
</organism>
<dbReference type="GO" id="GO:0008745">
    <property type="term" value="F:N-acetylmuramoyl-L-alanine amidase activity"/>
    <property type="evidence" value="ECO:0007669"/>
    <property type="project" value="UniProtKB-EC"/>
</dbReference>
<dbReference type="InterPro" id="IPR002508">
    <property type="entry name" value="MurNAc-LAA_cat"/>
</dbReference>
<dbReference type="PANTHER" id="PTHR30404">
    <property type="entry name" value="N-ACETYLMURAMOYL-L-ALANINE AMIDASE"/>
    <property type="match status" value="1"/>
</dbReference>
<dbReference type="SMART" id="SM00646">
    <property type="entry name" value="Ami_3"/>
    <property type="match status" value="1"/>
</dbReference>
<dbReference type="AlphaFoldDB" id="A0A4R3VP58"/>
<dbReference type="EMBL" id="SMBZ01000067">
    <property type="protein sequence ID" value="TCV05959.1"/>
    <property type="molecule type" value="Genomic_DNA"/>
</dbReference>
<dbReference type="OrthoDB" id="9806267at2"/>
<dbReference type="Pfam" id="PF01520">
    <property type="entry name" value="Amidase_3"/>
    <property type="match status" value="1"/>
</dbReference>
<dbReference type="InterPro" id="IPR021731">
    <property type="entry name" value="AMIN_dom"/>
</dbReference>
<comment type="caution">
    <text evidence="5">The sequence shown here is derived from an EMBL/GenBank/DDBJ whole genome shotgun (WGS) entry which is preliminary data.</text>
</comment>
<keyword evidence="3" id="KW-0378">Hydrolase</keyword>
<dbReference type="EC" id="3.5.1.28" evidence="2"/>
<gene>
    <name evidence="5" type="ORF">EDC17_10675</name>
</gene>
<dbReference type="RefSeq" id="WP_132779102.1">
    <property type="nucleotide sequence ID" value="NZ_SMBZ01000067.1"/>
</dbReference>
<evidence type="ECO:0000256" key="2">
    <source>
        <dbReference type="ARBA" id="ARBA00011901"/>
    </source>
</evidence>
<dbReference type="CDD" id="cd02696">
    <property type="entry name" value="MurNAc-LAA"/>
    <property type="match status" value="1"/>
</dbReference>
<keyword evidence="6" id="KW-1185">Reference proteome</keyword>